<dbReference type="EMBL" id="AMFJ01021609">
    <property type="protein sequence ID" value="EKD66667.1"/>
    <property type="molecule type" value="Genomic_DNA"/>
</dbReference>
<feature type="transmembrane region" description="Helical" evidence="2">
    <location>
        <begin position="373"/>
        <end position="391"/>
    </location>
</feature>
<keyword evidence="1" id="KW-0175">Coiled coil</keyword>
<organism evidence="3">
    <name type="scientific">uncultured bacterium</name>
    <name type="common">gcode 4</name>
    <dbReference type="NCBI Taxonomy" id="1234023"/>
    <lineage>
        <taxon>Bacteria</taxon>
        <taxon>environmental samples</taxon>
    </lineage>
</organism>
<gene>
    <name evidence="3" type="ORF">ACD_49C00023G0010</name>
</gene>
<keyword evidence="2" id="KW-0812">Transmembrane</keyword>
<sequence>MNTFKVICAKNNQKVELIVQYNSLDEAKQHLHSQWYSIIDIQEISENLDNSGIFYFEAIINSEKKSGKIKSNDIFKAYLKLVDDLHYDIIYIYDQKDLEENEKIIITQKVKETYKIYKWSQKTKKVDENKKSEEKKEIKSGEISEIVLKELNYYYNLIDNIIEKIDYIFTTYSAYIDPIKKEKLNQIYTALKQVKNITNVSKLKSIWELSLLKIWEFEKELIINNSTLIKKDILKNTNKLLKNFWSKQYIQISDQNYSKIIVDIIKGFFKEKFDTKNNEKVIKIDKNSYAYLKIIKELNTYKEKLKELQIKKVKAMALFDKENLKRLSIKEKLVKQNISLSKNRLTNNNFSYTKIVKWFSYYNKIILFLIQKISDLFIYSIFFYSIFFLIIRSTNIGLNYNFLYIIVLFSGLGFILKISKNLYFLSFGTLFYIMFFIYLSINF</sequence>
<reference evidence="3" key="1">
    <citation type="journal article" date="2012" name="Science">
        <title>Fermentation, hydrogen, and sulfur metabolism in multiple uncultivated bacterial phyla.</title>
        <authorList>
            <person name="Wrighton K.C."/>
            <person name="Thomas B.C."/>
            <person name="Sharon I."/>
            <person name="Miller C.S."/>
            <person name="Castelle C.J."/>
            <person name="VerBerkmoes N.C."/>
            <person name="Wilkins M.J."/>
            <person name="Hettich R.L."/>
            <person name="Lipton M.S."/>
            <person name="Williams K.H."/>
            <person name="Long P.E."/>
            <person name="Banfield J.F."/>
        </authorList>
    </citation>
    <scope>NUCLEOTIDE SEQUENCE [LARGE SCALE GENOMIC DNA]</scope>
</reference>
<keyword evidence="2" id="KW-1133">Transmembrane helix</keyword>
<comment type="caution">
    <text evidence="3">The sequence shown here is derived from an EMBL/GenBank/DDBJ whole genome shotgun (WGS) entry which is preliminary data.</text>
</comment>
<evidence type="ECO:0000313" key="3">
    <source>
        <dbReference type="EMBL" id="EKD66667.1"/>
    </source>
</evidence>
<accession>K2AY84</accession>
<feature type="coiled-coil region" evidence="1">
    <location>
        <begin position="291"/>
        <end position="318"/>
    </location>
</feature>
<proteinExistence type="predicted"/>
<name>K2AY84_9BACT</name>
<protein>
    <submittedName>
        <fullName evidence="3">Uncharacterized protein</fullName>
    </submittedName>
</protein>
<keyword evidence="2" id="KW-0472">Membrane</keyword>
<dbReference type="AlphaFoldDB" id="K2AY84"/>
<feature type="transmembrane region" description="Helical" evidence="2">
    <location>
        <begin position="398"/>
        <end position="416"/>
    </location>
</feature>
<evidence type="ECO:0000256" key="2">
    <source>
        <dbReference type="SAM" id="Phobius"/>
    </source>
</evidence>
<evidence type="ECO:0000256" key="1">
    <source>
        <dbReference type="SAM" id="Coils"/>
    </source>
</evidence>
<feature type="transmembrane region" description="Helical" evidence="2">
    <location>
        <begin position="422"/>
        <end position="441"/>
    </location>
</feature>